<comment type="caution">
    <text evidence="1">The sequence shown here is derived from an EMBL/GenBank/DDBJ whole genome shotgun (WGS) entry which is preliminary data.</text>
</comment>
<evidence type="ECO:0000313" key="2">
    <source>
        <dbReference type="Proteomes" id="UP001434883"/>
    </source>
</evidence>
<proteinExistence type="predicted"/>
<gene>
    <name evidence="1" type="ORF">XENOCAPTIV_016824</name>
</gene>
<name>A0ABV0SGI0_9TELE</name>
<dbReference type="EMBL" id="JAHRIN010079117">
    <property type="protein sequence ID" value="MEQ2219374.1"/>
    <property type="molecule type" value="Genomic_DNA"/>
</dbReference>
<organism evidence="1 2">
    <name type="scientific">Xenoophorus captivus</name>
    <dbReference type="NCBI Taxonomy" id="1517983"/>
    <lineage>
        <taxon>Eukaryota</taxon>
        <taxon>Metazoa</taxon>
        <taxon>Chordata</taxon>
        <taxon>Craniata</taxon>
        <taxon>Vertebrata</taxon>
        <taxon>Euteleostomi</taxon>
        <taxon>Actinopterygii</taxon>
        <taxon>Neopterygii</taxon>
        <taxon>Teleostei</taxon>
        <taxon>Neoteleostei</taxon>
        <taxon>Acanthomorphata</taxon>
        <taxon>Ovalentaria</taxon>
        <taxon>Atherinomorphae</taxon>
        <taxon>Cyprinodontiformes</taxon>
        <taxon>Goodeidae</taxon>
        <taxon>Xenoophorus</taxon>
    </lineage>
</organism>
<reference evidence="1 2" key="1">
    <citation type="submission" date="2021-06" db="EMBL/GenBank/DDBJ databases">
        <authorList>
            <person name="Palmer J.M."/>
        </authorList>
    </citation>
    <scope>NUCLEOTIDE SEQUENCE [LARGE SCALE GENOMIC DNA]</scope>
    <source>
        <strain evidence="1 2">XC_2019</strain>
        <tissue evidence="1">Muscle</tissue>
    </source>
</reference>
<keyword evidence="2" id="KW-1185">Reference proteome</keyword>
<evidence type="ECO:0000313" key="1">
    <source>
        <dbReference type="EMBL" id="MEQ2219374.1"/>
    </source>
</evidence>
<accession>A0ABV0SGI0</accession>
<sequence length="87" mass="10067">VPRSLNIMKGTIRSTSRNQEKSSWDFLQHQNISKVLLLRMEVLNRAIESIMNSTDRDDWEPTVIHISDKVLSLWTGEVPSSSLMELR</sequence>
<dbReference type="Proteomes" id="UP001434883">
    <property type="component" value="Unassembled WGS sequence"/>
</dbReference>
<feature type="non-terminal residue" evidence="1">
    <location>
        <position position="1"/>
    </location>
</feature>
<protein>
    <submittedName>
        <fullName evidence="1">Uncharacterized protein</fullName>
    </submittedName>
</protein>